<evidence type="ECO:0000259" key="2">
    <source>
        <dbReference type="PROSITE" id="PS50968"/>
    </source>
</evidence>
<organism evidence="3 4">
    <name type="scientific">Pedobacter flavus</name>
    <dbReference type="NCBI Taxonomy" id="3113906"/>
    <lineage>
        <taxon>Bacteria</taxon>
        <taxon>Pseudomonadati</taxon>
        <taxon>Bacteroidota</taxon>
        <taxon>Sphingobacteriia</taxon>
        <taxon>Sphingobacteriales</taxon>
        <taxon>Sphingobacteriaceae</taxon>
        <taxon>Pedobacter</taxon>
    </lineage>
</organism>
<keyword evidence="4" id="KW-1185">Reference proteome</keyword>
<dbReference type="Proteomes" id="UP001337681">
    <property type="component" value="Unassembled WGS sequence"/>
</dbReference>
<dbReference type="InterPro" id="IPR050709">
    <property type="entry name" value="Biotin_Carboxyl_Carrier/Decarb"/>
</dbReference>
<name>A0ABU7H037_9SPHI</name>
<dbReference type="InterPro" id="IPR000089">
    <property type="entry name" value="Biotin_lipoyl"/>
</dbReference>
<protein>
    <submittedName>
        <fullName evidence="3">Biotin/lipoyl-containing protein</fullName>
    </submittedName>
</protein>
<dbReference type="Pfam" id="PF00364">
    <property type="entry name" value="Biotin_lipoyl"/>
    <property type="match status" value="1"/>
</dbReference>
<dbReference type="InterPro" id="IPR011053">
    <property type="entry name" value="Single_hybrid_motif"/>
</dbReference>
<dbReference type="PANTHER" id="PTHR45266">
    <property type="entry name" value="OXALOACETATE DECARBOXYLASE ALPHA CHAIN"/>
    <property type="match status" value="1"/>
</dbReference>
<dbReference type="SUPFAM" id="SSF51230">
    <property type="entry name" value="Single hybrid motif"/>
    <property type="match status" value="1"/>
</dbReference>
<evidence type="ECO:0000313" key="3">
    <source>
        <dbReference type="EMBL" id="MEE1884649.1"/>
    </source>
</evidence>
<keyword evidence="1" id="KW-0092">Biotin</keyword>
<dbReference type="PROSITE" id="PS50968">
    <property type="entry name" value="BIOTINYL_LIPOYL"/>
    <property type="match status" value="1"/>
</dbReference>
<proteinExistence type="predicted"/>
<dbReference type="PANTHER" id="PTHR45266:SF3">
    <property type="entry name" value="OXALOACETATE DECARBOXYLASE ALPHA CHAIN"/>
    <property type="match status" value="1"/>
</dbReference>
<dbReference type="EMBL" id="JAZDQU010000001">
    <property type="protein sequence ID" value="MEE1884649.1"/>
    <property type="molecule type" value="Genomic_DNA"/>
</dbReference>
<feature type="domain" description="Lipoyl-binding" evidence="2">
    <location>
        <begin position="96"/>
        <end position="165"/>
    </location>
</feature>
<sequence>MLKITVNNNQVLEIENSGSDLVVNGKSIQINAQKIDAKNYHILHDNRSYSVELVGEDDDKNMQIKVNGNVYSVAVKDQFDLLLKQLGLEDLATKKIKNVNAPMPGLVLGVSVTVGQEIKKGDNLLVLEAMKMENILKSPSDGKIAKININVGDKVEKNAVLIEFE</sequence>
<gene>
    <name evidence="3" type="ORF">VRU49_04355</name>
</gene>
<accession>A0ABU7H037</accession>
<reference evidence="3 4" key="1">
    <citation type="submission" date="2024-01" db="EMBL/GenBank/DDBJ databases">
        <title>Pedobacter sp. nov., isolated from oil-contaminated soil.</title>
        <authorList>
            <person name="Le N.T.T."/>
        </authorList>
    </citation>
    <scope>NUCLEOTIDE SEQUENCE [LARGE SCALE GENOMIC DNA]</scope>
    <source>
        <strain evidence="3 4">VNH31</strain>
    </source>
</reference>
<dbReference type="RefSeq" id="WP_330145562.1">
    <property type="nucleotide sequence ID" value="NZ_JAZDQU010000001.1"/>
</dbReference>
<evidence type="ECO:0000313" key="4">
    <source>
        <dbReference type="Proteomes" id="UP001337681"/>
    </source>
</evidence>
<comment type="caution">
    <text evidence="3">The sequence shown here is derived from an EMBL/GenBank/DDBJ whole genome shotgun (WGS) entry which is preliminary data.</text>
</comment>
<dbReference type="Gene3D" id="2.40.50.100">
    <property type="match status" value="1"/>
</dbReference>
<evidence type="ECO:0000256" key="1">
    <source>
        <dbReference type="ARBA" id="ARBA00023267"/>
    </source>
</evidence>
<dbReference type="CDD" id="cd06850">
    <property type="entry name" value="biotinyl_domain"/>
    <property type="match status" value="1"/>
</dbReference>
<dbReference type="InterPro" id="IPR001882">
    <property type="entry name" value="Biotin_BS"/>
</dbReference>
<dbReference type="PROSITE" id="PS00188">
    <property type="entry name" value="BIOTIN"/>
    <property type="match status" value="1"/>
</dbReference>